<dbReference type="Gene3D" id="4.10.830.40">
    <property type="match status" value="1"/>
</dbReference>
<dbReference type="InterPro" id="IPR017903">
    <property type="entry name" value="COS_domain"/>
</dbReference>
<dbReference type="KEGG" id="tpal:117654479"/>
<dbReference type="SMART" id="SM00060">
    <property type="entry name" value="FN3"/>
    <property type="match status" value="1"/>
</dbReference>
<dbReference type="InterPro" id="IPR003649">
    <property type="entry name" value="Bbox_C"/>
</dbReference>
<dbReference type="InterPro" id="IPR013783">
    <property type="entry name" value="Ig-like_fold"/>
</dbReference>
<dbReference type="PROSITE" id="PS50853">
    <property type="entry name" value="FN3"/>
    <property type="match status" value="1"/>
</dbReference>
<dbReference type="InterPro" id="IPR000315">
    <property type="entry name" value="Znf_B-box"/>
</dbReference>
<dbReference type="Pfam" id="PF13445">
    <property type="entry name" value="zf-RING_UBOX"/>
    <property type="match status" value="1"/>
</dbReference>
<reference evidence="15" key="1">
    <citation type="submission" date="2025-08" db="UniProtKB">
        <authorList>
            <consortium name="RefSeq"/>
        </authorList>
    </citation>
    <scope>IDENTIFICATION</scope>
    <source>
        <tissue evidence="15">Total insect</tissue>
    </source>
</reference>
<dbReference type="Pfam" id="PF00622">
    <property type="entry name" value="SPRY"/>
    <property type="match status" value="1"/>
</dbReference>
<dbReference type="InterPro" id="IPR027370">
    <property type="entry name" value="Znf-RING_euk"/>
</dbReference>
<keyword evidence="2" id="KW-0963">Cytoplasm</keyword>
<evidence type="ECO:0000256" key="5">
    <source>
        <dbReference type="ARBA" id="ARBA00022786"/>
    </source>
</evidence>
<evidence type="ECO:0000313" key="15">
    <source>
        <dbReference type="RefSeq" id="XP_034257032.1"/>
    </source>
</evidence>
<dbReference type="CTD" id="114088"/>
<sequence length="667" mass="72109">MEDELRCGVCKQLYNNPVLLPCAHALCLNCAVHLQQASTSAALPPPPPSLAHNHDGADHAAATASSAASTSSASSSTDSAASASGSVAGSDILQDMDKLSILSETDSGVVCTSRPNSYVGTPNNMTLLFPPLATAAALSLACPAPGCGKLVYFDENGAHNLPKYRAMQSIVDKYCEAKQLVIHCQLCVAEPANEATVMCEQCEVLYCDGCREACHPARGPLARHTLLEPRQGKAALRTKLGRGDAACADHADEALSLYCLVCRAAVCALCLHDTRHAHHDVQAINAMCKAQKTELSQNLQQLSEKAKTTTEFIQRLKGMGDKVNENCSELEAQVEAQVRTLVLALEERRAALLDFVKADRDVRLRALKEQVTQCTAKLQQTTGLMQFCIEALKETDPPAFLQIGSMLISRVANADLTWYKDVATQARISPHADLTLDDQSARRAIQHLNFIQMKPAKDGEERRPAAPGAPTIIPEECSAENNSVTVAWQPPATSCVQGYVLELDDGHGGDFRDVYCGKETICTVDGLHFNSMYNARVKAFNSSGEGDYSELIGLQTAEVEGFLGRFGFPRPPDDKGWAMYIDRQRSWFLHGDGHVQRCEGGIQTGATVGVLLDLDRHQLSFYVNEEPQGPIAFHDLYGVFYPAVSVNRGVSVTLHTALDPPTDGDDT</sequence>
<dbReference type="Gene3D" id="2.60.120.920">
    <property type="match status" value="1"/>
</dbReference>
<keyword evidence="5" id="KW-0833">Ubl conjugation pathway</keyword>
<accession>A0A6P9AFA7</accession>
<dbReference type="FunCoup" id="A0A6P9AFA7">
    <property type="interactions" value="100"/>
</dbReference>
<evidence type="ECO:0000256" key="1">
    <source>
        <dbReference type="ARBA" id="ARBA00004496"/>
    </source>
</evidence>
<dbReference type="InterPro" id="IPR003877">
    <property type="entry name" value="SPRY_dom"/>
</dbReference>
<protein>
    <submittedName>
        <fullName evidence="15">E3 ubiquitin-protein ligase TRIM9</fullName>
    </submittedName>
</protein>
<proteinExistence type="predicted"/>
<dbReference type="GO" id="GO:0043005">
    <property type="term" value="C:neuron projection"/>
    <property type="evidence" value="ECO:0007669"/>
    <property type="project" value="TreeGrafter"/>
</dbReference>
<organism evidence="15">
    <name type="scientific">Thrips palmi</name>
    <name type="common">Melon thrips</name>
    <dbReference type="NCBI Taxonomy" id="161013"/>
    <lineage>
        <taxon>Eukaryota</taxon>
        <taxon>Metazoa</taxon>
        <taxon>Ecdysozoa</taxon>
        <taxon>Arthropoda</taxon>
        <taxon>Hexapoda</taxon>
        <taxon>Insecta</taxon>
        <taxon>Pterygota</taxon>
        <taxon>Neoptera</taxon>
        <taxon>Paraneoptera</taxon>
        <taxon>Thysanoptera</taxon>
        <taxon>Terebrantia</taxon>
        <taxon>Thripoidea</taxon>
        <taxon>Thripidae</taxon>
        <taxon>Thrips</taxon>
    </lineage>
</organism>
<dbReference type="PROSITE" id="PS50119">
    <property type="entry name" value="ZF_BBOX"/>
    <property type="match status" value="2"/>
</dbReference>
<dbReference type="Proteomes" id="UP000515158">
    <property type="component" value="Unplaced"/>
</dbReference>
<dbReference type="GeneID" id="117654479"/>
<evidence type="ECO:0000256" key="9">
    <source>
        <dbReference type="SAM" id="Coils"/>
    </source>
</evidence>
<feature type="region of interest" description="Disordered" evidence="10">
    <location>
        <begin position="41"/>
        <end position="80"/>
    </location>
</feature>
<dbReference type="Gene3D" id="3.30.40.10">
    <property type="entry name" value="Zinc/RING finger domain, C3HC4 (zinc finger)"/>
    <property type="match status" value="1"/>
</dbReference>
<evidence type="ECO:0000259" key="13">
    <source>
        <dbReference type="PROSITE" id="PS51262"/>
    </source>
</evidence>
<dbReference type="InterPro" id="IPR013083">
    <property type="entry name" value="Znf_RING/FYVE/PHD"/>
</dbReference>
<dbReference type="SUPFAM" id="SSF57850">
    <property type="entry name" value="RING/U-box"/>
    <property type="match status" value="1"/>
</dbReference>
<dbReference type="SUPFAM" id="SSF57845">
    <property type="entry name" value="B-box zinc-binding domain"/>
    <property type="match status" value="1"/>
</dbReference>
<keyword evidence="6" id="KW-0862">Zinc</keyword>
<dbReference type="FunFam" id="2.60.40.10:FF:000178">
    <property type="entry name" value="E3 ubiquitin-protein ligase TRIM9 isoform X1"/>
    <property type="match status" value="1"/>
</dbReference>
<dbReference type="SUPFAM" id="SSF49899">
    <property type="entry name" value="Concanavalin A-like lectins/glucanases"/>
    <property type="match status" value="1"/>
</dbReference>
<dbReference type="GO" id="GO:0007411">
    <property type="term" value="P:axon guidance"/>
    <property type="evidence" value="ECO:0007669"/>
    <property type="project" value="TreeGrafter"/>
</dbReference>
<evidence type="ECO:0000256" key="3">
    <source>
        <dbReference type="ARBA" id="ARBA00022723"/>
    </source>
</evidence>
<evidence type="ECO:0000259" key="12">
    <source>
        <dbReference type="PROSITE" id="PS50853"/>
    </source>
</evidence>
<dbReference type="AlphaFoldDB" id="A0A6P9AFA7"/>
<evidence type="ECO:0000259" key="11">
    <source>
        <dbReference type="PROSITE" id="PS50119"/>
    </source>
</evidence>
<dbReference type="InterPro" id="IPR050617">
    <property type="entry name" value="E3_ligase_FN3/SPRY"/>
</dbReference>
<dbReference type="InterPro" id="IPR013320">
    <property type="entry name" value="ConA-like_dom_sf"/>
</dbReference>
<feature type="domain" description="Fibronectin type-III" evidence="12">
    <location>
        <begin position="466"/>
        <end position="559"/>
    </location>
</feature>
<name>A0A6P9AFA7_THRPL</name>
<dbReference type="SMART" id="SM00336">
    <property type="entry name" value="BBOX"/>
    <property type="match status" value="2"/>
</dbReference>
<dbReference type="Gene3D" id="3.30.160.60">
    <property type="entry name" value="Classic Zinc Finger"/>
    <property type="match status" value="1"/>
</dbReference>
<feature type="coiled-coil region" evidence="9">
    <location>
        <begin position="285"/>
        <end position="333"/>
    </location>
</feature>
<dbReference type="InParanoid" id="A0A6P9AFA7"/>
<dbReference type="Pfam" id="PF00643">
    <property type="entry name" value="zf-B_box"/>
    <property type="match status" value="1"/>
</dbReference>
<feature type="domain" description="B box-type" evidence="11">
    <location>
        <begin position="242"/>
        <end position="284"/>
    </location>
</feature>
<dbReference type="CDD" id="cd19803">
    <property type="entry name" value="Bbox1_TRIM9-like_C-I"/>
    <property type="match status" value="1"/>
</dbReference>
<keyword evidence="4 8" id="KW-0863">Zinc-finger</keyword>
<dbReference type="Gene3D" id="2.60.40.10">
    <property type="entry name" value="Immunoglobulins"/>
    <property type="match status" value="1"/>
</dbReference>
<dbReference type="InterPro" id="IPR043136">
    <property type="entry name" value="B30.2/SPRY_sf"/>
</dbReference>
<gene>
    <name evidence="15" type="primary">LOC117654479</name>
</gene>
<dbReference type="InterPro" id="IPR036116">
    <property type="entry name" value="FN3_sf"/>
</dbReference>
<evidence type="ECO:0000256" key="2">
    <source>
        <dbReference type="ARBA" id="ARBA00022490"/>
    </source>
</evidence>
<dbReference type="Pfam" id="PF22586">
    <property type="entry name" value="ANCHR-like_BBOX"/>
    <property type="match status" value="1"/>
</dbReference>
<keyword evidence="14" id="KW-1185">Reference proteome</keyword>
<dbReference type="InterPro" id="IPR003961">
    <property type="entry name" value="FN3_dom"/>
</dbReference>
<dbReference type="PANTHER" id="PTHR24099:SF15">
    <property type="entry name" value="E3 UBIQUITIN-PROTEIN LIGASE TRIM9"/>
    <property type="match status" value="1"/>
</dbReference>
<evidence type="ECO:0000313" key="14">
    <source>
        <dbReference type="Proteomes" id="UP000515158"/>
    </source>
</evidence>
<dbReference type="Pfam" id="PF00041">
    <property type="entry name" value="fn3"/>
    <property type="match status" value="1"/>
</dbReference>
<feature type="domain" description="B box-type" evidence="11">
    <location>
        <begin position="186"/>
        <end position="229"/>
    </location>
</feature>
<evidence type="ECO:0000256" key="6">
    <source>
        <dbReference type="ARBA" id="ARBA00022833"/>
    </source>
</evidence>
<dbReference type="PROSITE" id="PS00518">
    <property type="entry name" value="ZF_RING_1"/>
    <property type="match status" value="1"/>
</dbReference>
<dbReference type="CDD" id="cd19764">
    <property type="entry name" value="Bbox2_TRIM9-like"/>
    <property type="match status" value="1"/>
</dbReference>
<evidence type="ECO:0000256" key="7">
    <source>
        <dbReference type="ARBA" id="ARBA00023054"/>
    </source>
</evidence>
<dbReference type="SUPFAM" id="SSF49265">
    <property type="entry name" value="Fibronectin type III"/>
    <property type="match status" value="1"/>
</dbReference>
<dbReference type="OrthoDB" id="295536at2759"/>
<dbReference type="GO" id="GO:0005737">
    <property type="term" value="C:cytoplasm"/>
    <property type="evidence" value="ECO:0007669"/>
    <property type="project" value="UniProtKB-SubCell"/>
</dbReference>
<dbReference type="Gene3D" id="1.20.5.170">
    <property type="match status" value="1"/>
</dbReference>
<dbReference type="RefSeq" id="XP_034257032.1">
    <property type="nucleotide sequence ID" value="XM_034401141.1"/>
</dbReference>
<dbReference type="SMART" id="SM00502">
    <property type="entry name" value="BBC"/>
    <property type="match status" value="1"/>
</dbReference>
<comment type="subcellular location">
    <subcellularLocation>
        <location evidence="1">Cytoplasm</location>
    </subcellularLocation>
</comment>
<feature type="compositionally biased region" description="Low complexity" evidence="10">
    <location>
        <begin position="59"/>
        <end position="80"/>
    </location>
</feature>
<keyword evidence="7 9" id="KW-0175">Coiled coil</keyword>
<dbReference type="PROSITE" id="PS51262">
    <property type="entry name" value="COS"/>
    <property type="match status" value="1"/>
</dbReference>
<keyword evidence="3" id="KW-0479">Metal-binding</keyword>
<evidence type="ECO:0000256" key="8">
    <source>
        <dbReference type="PROSITE-ProRule" id="PRU00024"/>
    </source>
</evidence>
<feature type="domain" description="COS" evidence="13">
    <location>
        <begin position="392"/>
        <end position="451"/>
    </location>
</feature>
<dbReference type="PANTHER" id="PTHR24099">
    <property type="entry name" value="E3 UBIQUITIN-PROTEIN LIGASE TRIM36-RELATED"/>
    <property type="match status" value="1"/>
</dbReference>
<dbReference type="GO" id="GO:0008270">
    <property type="term" value="F:zinc ion binding"/>
    <property type="evidence" value="ECO:0007669"/>
    <property type="project" value="UniProtKB-KW"/>
</dbReference>
<dbReference type="CDD" id="cd00063">
    <property type="entry name" value="FN3"/>
    <property type="match status" value="1"/>
</dbReference>
<evidence type="ECO:0000256" key="4">
    <source>
        <dbReference type="ARBA" id="ARBA00022771"/>
    </source>
</evidence>
<dbReference type="InterPro" id="IPR017907">
    <property type="entry name" value="Znf_RING_CS"/>
</dbReference>
<dbReference type="CDD" id="cd16576">
    <property type="entry name" value="RING-HC_TRIM9-like_C-I"/>
    <property type="match status" value="1"/>
</dbReference>
<evidence type="ECO:0000256" key="10">
    <source>
        <dbReference type="SAM" id="MobiDB-lite"/>
    </source>
</evidence>